<evidence type="ECO:0000256" key="6">
    <source>
        <dbReference type="SAM" id="MobiDB-lite"/>
    </source>
</evidence>
<dbReference type="InterPro" id="IPR020823">
    <property type="entry name" value="Cell_div_FtsA"/>
</dbReference>
<feature type="region of interest" description="Disordered" evidence="6">
    <location>
        <begin position="503"/>
        <end position="552"/>
    </location>
</feature>
<accession>A0A2S8SSJ5</accession>
<dbReference type="CDD" id="cd24048">
    <property type="entry name" value="ASKHA_NBD_FtsA"/>
    <property type="match status" value="1"/>
</dbReference>
<evidence type="ECO:0000256" key="1">
    <source>
        <dbReference type="ARBA" id="ARBA00022475"/>
    </source>
</evidence>
<keyword evidence="1 5" id="KW-1003">Cell membrane</keyword>
<comment type="function">
    <text evidence="5">Cell division protein that is involved in the assembly of the Z ring. May serve as a membrane anchor for the Z ring.</text>
</comment>
<evidence type="ECO:0000313" key="9">
    <source>
        <dbReference type="Proteomes" id="UP000237684"/>
    </source>
</evidence>
<evidence type="ECO:0000256" key="4">
    <source>
        <dbReference type="ARBA" id="ARBA00023306"/>
    </source>
</evidence>
<comment type="subunit">
    <text evidence="5">Self-interacts. Interacts with FtsZ.</text>
</comment>
<dbReference type="Proteomes" id="UP000237684">
    <property type="component" value="Unassembled WGS sequence"/>
</dbReference>
<organism evidence="8 9">
    <name type="scientific">Abditibacterium utsteinense</name>
    <dbReference type="NCBI Taxonomy" id="1960156"/>
    <lineage>
        <taxon>Bacteria</taxon>
        <taxon>Pseudomonadati</taxon>
        <taxon>Abditibacteriota</taxon>
        <taxon>Abditibacteriia</taxon>
        <taxon>Abditibacteriales</taxon>
        <taxon>Abditibacteriaceae</taxon>
        <taxon>Abditibacterium</taxon>
    </lineage>
</organism>
<keyword evidence="4 5" id="KW-0131">Cell cycle</keyword>
<dbReference type="Pfam" id="PF02491">
    <property type="entry name" value="SHS2_FTSA"/>
    <property type="match status" value="1"/>
</dbReference>
<dbReference type="SUPFAM" id="SSF53067">
    <property type="entry name" value="Actin-like ATPase domain"/>
    <property type="match status" value="2"/>
</dbReference>
<comment type="subcellular location">
    <subcellularLocation>
        <location evidence="5">Cell membrane</location>
        <topology evidence="5">Peripheral membrane protein</topology>
        <orientation evidence="5">Cytoplasmic side</orientation>
    </subcellularLocation>
    <text evidence="5">Localizes to the Z ring in an FtsZ-dependent manner. Targeted to the membrane through a conserved C-terminal amphipathic helix.</text>
</comment>
<reference evidence="8 9" key="1">
    <citation type="journal article" date="2018" name="Syst. Appl. Microbiol.">
        <title>Abditibacterium utsteinense sp. nov., the first cultivated member of candidate phylum FBP, isolated from ice-free Antarctic soil samples.</title>
        <authorList>
            <person name="Tahon G."/>
            <person name="Tytgat B."/>
            <person name="Lebbe L."/>
            <person name="Carlier A."/>
            <person name="Willems A."/>
        </authorList>
    </citation>
    <scope>NUCLEOTIDE SEQUENCE [LARGE SCALE GENOMIC DNA]</scope>
    <source>
        <strain evidence="8 9">LMG 29911</strain>
    </source>
</reference>
<keyword evidence="2 5" id="KW-0132">Cell division</keyword>
<comment type="caution">
    <text evidence="8">The sequence shown here is derived from an EMBL/GenBank/DDBJ whole genome shotgun (WGS) entry which is preliminary data.</text>
</comment>
<keyword evidence="9" id="KW-1185">Reference proteome</keyword>
<dbReference type="InParanoid" id="A0A2S8SSJ5"/>
<evidence type="ECO:0000256" key="3">
    <source>
        <dbReference type="ARBA" id="ARBA00023136"/>
    </source>
</evidence>
<dbReference type="RefSeq" id="WP_105483930.1">
    <property type="nucleotide sequence ID" value="NZ_NIGF01000009.1"/>
</dbReference>
<dbReference type="PANTHER" id="PTHR32432">
    <property type="entry name" value="CELL DIVISION PROTEIN FTSA-RELATED"/>
    <property type="match status" value="1"/>
</dbReference>
<dbReference type="EMBL" id="NIGF01000009">
    <property type="protein sequence ID" value="PQV63771.1"/>
    <property type="molecule type" value="Genomic_DNA"/>
</dbReference>
<dbReference type="GO" id="GO:0032153">
    <property type="term" value="C:cell division site"/>
    <property type="evidence" value="ECO:0007669"/>
    <property type="project" value="UniProtKB-UniRule"/>
</dbReference>
<dbReference type="InterPro" id="IPR043129">
    <property type="entry name" value="ATPase_NBD"/>
</dbReference>
<evidence type="ECO:0000259" key="7">
    <source>
        <dbReference type="SMART" id="SM00842"/>
    </source>
</evidence>
<feature type="compositionally biased region" description="Basic and acidic residues" evidence="6">
    <location>
        <begin position="533"/>
        <end position="543"/>
    </location>
</feature>
<dbReference type="NCBIfam" id="TIGR01174">
    <property type="entry name" value="ftsA"/>
    <property type="match status" value="1"/>
</dbReference>
<dbReference type="Gene3D" id="3.30.420.40">
    <property type="match status" value="2"/>
</dbReference>
<dbReference type="SMART" id="SM00842">
    <property type="entry name" value="FtsA"/>
    <property type="match status" value="1"/>
</dbReference>
<dbReference type="AlphaFoldDB" id="A0A2S8SSJ5"/>
<dbReference type="HAMAP" id="MF_02033">
    <property type="entry name" value="FtsA"/>
    <property type="match status" value="1"/>
</dbReference>
<sequence length="578" mass="60927">MTREEIVVGLDIGTTKVCTVIGQGSASTGAPGDESGPINVIGVGSVPSRGIKKGVIVDVDETVAAIRDSVERAAHMAGVEVEGAVVGVTGDHIQSSNQRGTVTVSSPQNLITRLDIERVLQAAALEIPRDREIIHSLPRDFIVDGHPGVKRPVGMAGQRLEVETHVVTGKASFLQNAVQCVERAGLNVEALVLEPIATAEAVTTPDEREMGVILIDIGGGTSDIAVFIDGSIIYSSVLPVGGNHVTRDIAIGLRTPFEVAEKLKIERGAATPDLIPHGEALEIIMAGSGERLRIPRALLGEIIEARMSELFELSREAMHVAGVKKRLAGGVILSGGGSLLPGVLELGGEIFQMPLRIGFPLETQGWSEQVANPQFATGVGLCRFALRQRYAPGNQAAIPAIASSEGRRIWGAIAPAQNLAQSSATANLEARLAAASEAKSDLKNEASGETLPDAPTVAAPDLSALRMPKDGASREVTAQTLSDDSEETPFDDALANQNATQLLPASFPPEPVFTSEARNRESRSAEMSSPGGNRRDELFRRESPIISPVRSSEKGGATLSFWQKILAKAREIFGLDAP</sequence>
<dbReference type="PANTHER" id="PTHR32432:SF4">
    <property type="entry name" value="CELL DIVISION PROTEIN FTSA"/>
    <property type="match status" value="1"/>
</dbReference>
<dbReference type="Pfam" id="PF14450">
    <property type="entry name" value="FtsA"/>
    <property type="match status" value="2"/>
</dbReference>
<evidence type="ECO:0000256" key="2">
    <source>
        <dbReference type="ARBA" id="ARBA00022618"/>
    </source>
</evidence>
<feature type="region of interest" description="Disordered" evidence="6">
    <location>
        <begin position="465"/>
        <end position="490"/>
    </location>
</feature>
<feature type="region of interest" description="Disordered" evidence="6">
    <location>
        <begin position="441"/>
        <end position="460"/>
    </location>
</feature>
<dbReference type="InterPro" id="IPR003494">
    <property type="entry name" value="SHS2_FtsA"/>
</dbReference>
<dbReference type="OrthoDB" id="9768127at2"/>
<dbReference type="GO" id="GO:0043093">
    <property type="term" value="P:FtsZ-dependent cytokinesis"/>
    <property type="evidence" value="ECO:0007669"/>
    <property type="project" value="UniProtKB-UniRule"/>
</dbReference>
<dbReference type="GO" id="GO:0009898">
    <property type="term" value="C:cytoplasmic side of plasma membrane"/>
    <property type="evidence" value="ECO:0007669"/>
    <property type="project" value="UniProtKB-UniRule"/>
</dbReference>
<dbReference type="InterPro" id="IPR050696">
    <property type="entry name" value="FtsA/MreB"/>
</dbReference>
<comment type="similarity">
    <text evidence="5">Belongs to the FtsA/MreB family.</text>
</comment>
<dbReference type="FunCoup" id="A0A2S8SSJ5">
    <property type="interactions" value="218"/>
</dbReference>
<proteinExistence type="inferred from homology"/>
<evidence type="ECO:0000256" key="5">
    <source>
        <dbReference type="HAMAP-Rule" id="MF_02033"/>
    </source>
</evidence>
<evidence type="ECO:0000313" key="8">
    <source>
        <dbReference type="EMBL" id="PQV63771.1"/>
    </source>
</evidence>
<protein>
    <recommendedName>
        <fullName evidence="5">Cell division protein FtsA</fullName>
    </recommendedName>
</protein>
<gene>
    <name evidence="5" type="primary">ftsA</name>
    <name evidence="8" type="ORF">B1R32_109111</name>
</gene>
<keyword evidence="3 5" id="KW-0472">Membrane</keyword>
<feature type="domain" description="SHS2" evidence="7">
    <location>
        <begin position="7"/>
        <end position="202"/>
    </location>
</feature>
<name>A0A2S8SSJ5_9BACT</name>